<evidence type="ECO:0000259" key="7">
    <source>
        <dbReference type="PROSITE" id="PS51294"/>
    </source>
</evidence>
<dbReference type="InterPro" id="IPR001005">
    <property type="entry name" value="SANT/Myb"/>
</dbReference>
<dbReference type="InterPro" id="IPR015495">
    <property type="entry name" value="Myb_TF_plants"/>
</dbReference>
<evidence type="ECO:0000256" key="4">
    <source>
        <dbReference type="ARBA" id="ARBA00023242"/>
    </source>
</evidence>
<dbReference type="Pfam" id="PF00249">
    <property type="entry name" value="Myb_DNA-binding"/>
    <property type="match status" value="2"/>
</dbReference>
<proteinExistence type="predicted"/>
<evidence type="ECO:0000256" key="2">
    <source>
        <dbReference type="ARBA" id="ARBA00022737"/>
    </source>
</evidence>
<comment type="subcellular location">
    <subcellularLocation>
        <location evidence="1">Nucleus</location>
    </subcellularLocation>
</comment>
<dbReference type="SMART" id="SM00717">
    <property type="entry name" value="SANT"/>
    <property type="match status" value="2"/>
</dbReference>
<dbReference type="GO" id="GO:0003677">
    <property type="term" value="F:DNA binding"/>
    <property type="evidence" value="ECO:0007669"/>
    <property type="project" value="UniProtKB-KW"/>
</dbReference>
<dbReference type="FunFam" id="1.10.10.60:FF:000001">
    <property type="entry name" value="MYB-related transcription factor"/>
    <property type="match status" value="1"/>
</dbReference>
<feature type="domain" description="Myb-like" evidence="6">
    <location>
        <begin position="62"/>
        <end position="112"/>
    </location>
</feature>
<feature type="compositionally biased region" description="Basic and acidic residues" evidence="5">
    <location>
        <begin position="129"/>
        <end position="142"/>
    </location>
</feature>
<dbReference type="InterPro" id="IPR017930">
    <property type="entry name" value="Myb_dom"/>
</dbReference>
<gene>
    <name evidence="8" type="ORF">RJ639_000001</name>
</gene>
<keyword evidence="4" id="KW-0539">Nucleus</keyword>
<name>A0AA89BNF9_9ASTE</name>
<evidence type="ECO:0000256" key="1">
    <source>
        <dbReference type="ARBA" id="ARBA00004123"/>
    </source>
</evidence>
<dbReference type="PANTHER" id="PTHR10641">
    <property type="entry name" value="MYB FAMILY TRANSCRIPTION FACTOR"/>
    <property type="match status" value="1"/>
</dbReference>
<dbReference type="CDD" id="cd00167">
    <property type="entry name" value="SANT"/>
    <property type="match status" value="2"/>
</dbReference>
<evidence type="ECO:0000259" key="6">
    <source>
        <dbReference type="PROSITE" id="PS50090"/>
    </source>
</evidence>
<reference evidence="8" key="1">
    <citation type="submission" date="2022-12" db="EMBL/GenBank/DDBJ databases">
        <title>Draft genome assemblies for two species of Escallonia (Escalloniales).</title>
        <authorList>
            <person name="Chanderbali A."/>
            <person name="Dervinis C."/>
            <person name="Anghel I."/>
            <person name="Soltis D."/>
            <person name="Soltis P."/>
            <person name="Zapata F."/>
        </authorList>
    </citation>
    <scope>NUCLEOTIDE SEQUENCE</scope>
    <source>
        <strain evidence="8">UCBG64.0493</strain>
        <tissue evidence="8">Leaf</tissue>
    </source>
</reference>
<organism evidence="8 9">
    <name type="scientific">Escallonia herrerae</name>
    <dbReference type="NCBI Taxonomy" id="1293975"/>
    <lineage>
        <taxon>Eukaryota</taxon>
        <taxon>Viridiplantae</taxon>
        <taxon>Streptophyta</taxon>
        <taxon>Embryophyta</taxon>
        <taxon>Tracheophyta</taxon>
        <taxon>Spermatophyta</taxon>
        <taxon>Magnoliopsida</taxon>
        <taxon>eudicotyledons</taxon>
        <taxon>Gunneridae</taxon>
        <taxon>Pentapetalae</taxon>
        <taxon>asterids</taxon>
        <taxon>campanulids</taxon>
        <taxon>Escalloniales</taxon>
        <taxon>Escalloniaceae</taxon>
        <taxon>Escallonia</taxon>
    </lineage>
</organism>
<keyword evidence="3" id="KW-0238">DNA-binding</keyword>
<dbReference type="PANTHER" id="PTHR10641:SF1413">
    <property type="entry name" value="MYB-RELATED PROTEIN MYB4"/>
    <property type="match status" value="1"/>
</dbReference>
<feature type="domain" description="HTH myb-type" evidence="7">
    <location>
        <begin position="9"/>
        <end position="61"/>
    </location>
</feature>
<feature type="domain" description="Myb-like" evidence="6">
    <location>
        <begin position="9"/>
        <end position="61"/>
    </location>
</feature>
<evidence type="ECO:0000256" key="3">
    <source>
        <dbReference type="ARBA" id="ARBA00023125"/>
    </source>
</evidence>
<dbReference type="PROSITE" id="PS50090">
    <property type="entry name" value="MYB_LIKE"/>
    <property type="match status" value="2"/>
</dbReference>
<dbReference type="PROSITE" id="PS51294">
    <property type="entry name" value="HTH_MYB"/>
    <property type="match status" value="2"/>
</dbReference>
<evidence type="ECO:0000313" key="8">
    <source>
        <dbReference type="EMBL" id="KAK3043112.1"/>
    </source>
</evidence>
<dbReference type="Gene3D" id="1.10.10.60">
    <property type="entry name" value="Homeodomain-like"/>
    <property type="match status" value="2"/>
</dbReference>
<accession>A0AA89BNF9</accession>
<comment type="caution">
    <text evidence="8">The sequence shown here is derived from an EMBL/GenBank/DDBJ whole genome shotgun (WGS) entry which is preliminary data.</text>
</comment>
<dbReference type="EMBL" id="JAVXUP010000010">
    <property type="protein sequence ID" value="KAK3043112.1"/>
    <property type="molecule type" value="Genomic_DNA"/>
</dbReference>
<keyword evidence="9" id="KW-1185">Reference proteome</keyword>
<feature type="domain" description="HTH myb-type" evidence="7">
    <location>
        <begin position="62"/>
        <end position="116"/>
    </location>
</feature>
<dbReference type="Proteomes" id="UP001188597">
    <property type="component" value="Unassembled WGS sequence"/>
</dbReference>
<dbReference type="GO" id="GO:0005634">
    <property type="term" value="C:nucleus"/>
    <property type="evidence" value="ECO:0007669"/>
    <property type="project" value="UniProtKB-SubCell"/>
</dbReference>
<dbReference type="AlphaFoldDB" id="A0AA89BNF9"/>
<dbReference type="InterPro" id="IPR009057">
    <property type="entry name" value="Homeodomain-like_sf"/>
</dbReference>
<protein>
    <submittedName>
        <fullName evidence="8">Uncharacterized protein</fullName>
    </submittedName>
</protein>
<keyword evidence="2" id="KW-0677">Repeat</keyword>
<sequence length="224" mass="25978">MARSPWCEKMGIKKGQWTPEEDEILVSYIRRFGHENWRALPRQAGLLRCGKSCRLRWTNYLRPDIKRGNFTVEEEETITNLHRILGNRWSAIATRLPGRTDNEIKNFWHSHLKKRGIQTLPNKGITQDSHGKNKSEANQPTKEDYVNHYATDSVPDNICEHRTTASTTSKSGIVKDSTHHLSCYQESVIEPLHHGRSMNENHDMVIWYKLFTEAGESENNARNL</sequence>
<dbReference type="SUPFAM" id="SSF46689">
    <property type="entry name" value="Homeodomain-like"/>
    <property type="match status" value="1"/>
</dbReference>
<feature type="region of interest" description="Disordered" evidence="5">
    <location>
        <begin position="121"/>
        <end position="142"/>
    </location>
</feature>
<evidence type="ECO:0000256" key="5">
    <source>
        <dbReference type="SAM" id="MobiDB-lite"/>
    </source>
</evidence>
<evidence type="ECO:0000313" key="9">
    <source>
        <dbReference type="Proteomes" id="UP001188597"/>
    </source>
</evidence>